<evidence type="ECO:0000313" key="1">
    <source>
        <dbReference type="EMBL" id="PTI52378.1"/>
    </source>
</evidence>
<dbReference type="EMBL" id="PZEV01000003">
    <property type="protein sequence ID" value="PTI52378.1"/>
    <property type="molecule type" value="Genomic_DNA"/>
</dbReference>
<reference evidence="1 2" key="1">
    <citation type="journal article" date="2016" name="Front. Microbiol.">
        <title>Comprehensive Phylogenetic Analysis of Bovine Non-aureus Staphylococci Species Based on Whole-Genome Sequencing.</title>
        <authorList>
            <person name="Naushad S."/>
            <person name="Barkema H.W."/>
            <person name="Luby C."/>
            <person name="Condas L.A."/>
            <person name="Nobrega D.B."/>
            <person name="Carson D.A."/>
            <person name="De Buck J."/>
        </authorList>
    </citation>
    <scope>NUCLEOTIDE SEQUENCE [LARGE SCALE GENOMIC DNA]</scope>
    <source>
        <strain evidence="1 2">SNUC 2993</strain>
    </source>
</reference>
<dbReference type="RefSeq" id="WP_002451134.1">
    <property type="nucleotide sequence ID" value="NZ_CP054017.1"/>
</dbReference>
<gene>
    <name evidence="1" type="ORF">BU085_01625</name>
</gene>
<sequence length="190" mass="21883">METTVSKLNIDINQRLKGIVDYESIQINEKLGDLLDSYDLPEKAKLACLTIDTSMKHLDDISNSGLSKHSILVGDLLSAHFYTILAEINDPTYQLAMSKAIVEVSELKSSLHQHVLTDDEASNAIFKVETLFPYITLSHFCDEENANRIYEFLYDDVHDYYPSYLKNYNKERINQIMKDIKQTLEKRRGN</sequence>
<name>A0A2T4Q3B8_STAWA</name>
<dbReference type="Gene3D" id="1.20.120.1450">
    <property type="match status" value="1"/>
</dbReference>
<dbReference type="STRING" id="1194526.A284_06320"/>
<comment type="caution">
    <text evidence="1">The sequence shown here is derived from an EMBL/GenBank/DDBJ whole genome shotgun (WGS) entry which is preliminary data.</text>
</comment>
<protein>
    <submittedName>
        <fullName evidence="1">Heptaprenyl pyrophosphate synthase subunit A</fullName>
    </submittedName>
</protein>
<dbReference type="AlphaFoldDB" id="A0A2T4Q3B8"/>
<organism evidence="1 2">
    <name type="scientific">Staphylococcus warneri</name>
    <dbReference type="NCBI Taxonomy" id="1292"/>
    <lineage>
        <taxon>Bacteria</taxon>
        <taxon>Bacillati</taxon>
        <taxon>Bacillota</taxon>
        <taxon>Bacilli</taxon>
        <taxon>Bacillales</taxon>
        <taxon>Staphylococcaceae</taxon>
        <taxon>Staphylococcus</taxon>
    </lineage>
</organism>
<accession>A0A2T4Q3B8</accession>
<proteinExistence type="predicted"/>
<evidence type="ECO:0000313" key="2">
    <source>
        <dbReference type="Proteomes" id="UP000240717"/>
    </source>
</evidence>
<dbReference type="Proteomes" id="UP000240717">
    <property type="component" value="Unassembled WGS sequence"/>
</dbReference>